<organism evidence="1 2">
    <name type="scientific">Streptomyces boncukensis</name>
    <dbReference type="NCBI Taxonomy" id="2711219"/>
    <lineage>
        <taxon>Bacteria</taxon>
        <taxon>Bacillati</taxon>
        <taxon>Actinomycetota</taxon>
        <taxon>Actinomycetes</taxon>
        <taxon>Kitasatosporales</taxon>
        <taxon>Streptomycetaceae</taxon>
        <taxon>Streptomyces</taxon>
    </lineage>
</organism>
<sequence>MEMNNPGPNALLVGGPDWSNDEPWRVRHVKPEQITIKVNVGNRYEHFQRTGQEVVREQRQLNVFEWSHSTFVAE</sequence>
<name>A0A6G4X2U4_9ACTN</name>
<accession>A0A6G4X2U4</accession>
<dbReference type="RefSeq" id="WP_165301485.1">
    <property type="nucleotide sequence ID" value="NZ_JAAKZZ010000362.1"/>
</dbReference>
<dbReference type="AlphaFoldDB" id="A0A6G4X2U4"/>
<dbReference type="EMBL" id="JAAKZZ010000362">
    <property type="protein sequence ID" value="NGO71859.1"/>
    <property type="molecule type" value="Genomic_DNA"/>
</dbReference>
<evidence type="ECO:0000313" key="2">
    <source>
        <dbReference type="Proteomes" id="UP000477722"/>
    </source>
</evidence>
<reference evidence="1 2" key="1">
    <citation type="submission" date="2020-02" db="EMBL/GenBank/DDBJ databases">
        <title>Whole-genome analyses of novel actinobacteria.</title>
        <authorList>
            <person name="Sahin N."/>
            <person name="Tatar D."/>
        </authorList>
    </citation>
    <scope>NUCLEOTIDE SEQUENCE [LARGE SCALE GENOMIC DNA]</scope>
    <source>
        <strain evidence="1 2">SB3404</strain>
    </source>
</reference>
<gene>
    <name evidence="1" type="ORF">G5C65_26625</name>
</gene>
<keyword evidence="2" id="KW-1185">Reference proteome</keyword>
<dbReference type="Pfam" id="PF19450">
    <property type="entry name" value="DUF5988"/>
    <property type="match status" value="1"/>
</dbReference>
<protein>
    <submittedName>
        <fullName evidence="1">Uncharacterized protein</fullName>
    </submittedName>
</protein>
<comment type="caution">
    <text evidence="1">The sequence shown here is derived from an EMBL/GenBank/DDBJ whole genome shotgun (WGS) entry which is preliminary data.</text>
</comment>
<dbReference type="InterPro" id="IPR046030">
    <property type="entry name" value="DUF5988"/>
</dbReference>
<dbReference type="Proteomes" id="UP000477722">
    <property type="component" value="Unassembled WGS sequence"/>
</dbReference>
<proteinExistence type="predicted"/>
<evidence type="ECO:0000313" key="1">
    <source>
        <dbReference type="EMBL" id="NGO71859.1"/>
    </source>
</evidence>